<protein>
    <recommendedName>
        <fullName evidence="1">Glycosyl transferase family 28 C-terminal domain-containing protein</fullName>
    </recommendedName>
</protein>
<dbReference type="PANTHER" id="PTHR47043:SF1">
    <property type="entry name" value="UDP-N-ACETYLGLUCOSAMINE TRANSFERASE SUBUNIT ALG13"/>
    <property type="match status" value="1"/>
</dbReference>
<dbReference type="GO" id="GO:0006488">
    <property type="term" value="P:dolichol-linked oligosaccharide biosynthetic process"/>
    <property type="evidence" value="ECO:0007669"/>
    <property type="project" value="TreeGrafter"/>
</dbReference>
<dbReference type="PANTHER" id="PTHR47043">
    <property type="entry name" value="UDP-N-ACETYLGLUCOSAMINE TRANSFERASE SUBUNIT ALG13"/>
    <property type="match status" value="1"/>
</dbReference>
<accession>A0A0H5R5M5</accession>
<feature type="non-terminal residue" evidence="2">
    <location>
        <position position="1"/>
    </location>
</feature>
<evidence type="ECO:0000313" key="2">
    <source>
        <dbReference type="EMBL" id="CRZ09460.1"/>
    </source>
</evidence>
<dbReference type="InterPro" id="IPR052474">
    <property type="entry name" value="UDP-GlcNAc_transferase"/>
</dbReference>
<sequence>KLRSGPSQSEGSRDVARRHHRSIIRAGPAMDHTASHKSCLITVGTTRFDALIEALDSSASQVIQALNHRHITHIRIQIGNGVFYPENLIAIARQSKMTIEVCKFVDNFDKVIGESDLVISHAGAGSILEALRAGKPLIVVVNTGLMDNHQAELAHQLSIKSHLCATDVDGIVSLLSTVDLSTLIPLPQSNSRQFAQEVDREMGFQMT</sequence>
<reference evidence="2" key="1">
    <citation type="submission" date="2015-04" db="EMBL/GenBank/DDBJ databases">
        <title>The genome sequence of the plant pathogenic Rhizarian Plasmodiophora brassicae reveals insights in its biotrophic life cycle and the origin of chitin synthesis.</title>
        <authorList>
            <person name="Schwelm A."/>
            <person name="Fogelqvist J."/>
            <person name="Knaust A."/>
            <person name="Julke S."/>
            <person name="Lilja T."/>
            <person name="Dhandapani V."/>
            <person name="Bonilla-Rosso G."/>
            <person name="Karlsson M."/>
            <person name="Shevchenko A."/>
            <person name="Choi S.R."/>
            <person name="Kim H.G."/>
            <person name="Park J.Y."/>
            <person name="Lim Y.P."/>
            <person name="Ludwig-Muller J."/>
            <person name="Dixelius C."/>
        </authorList>
    </citation>
    <scope>NUCLEOTIDE SEQUENCE</scope>
    <source>
        <tissue evidence="2">Potato root galls</tissue>
    </source>
</reference>
<dbReference type="SUPFAM" id="SSF53756">
    <property type="entry name" value="UDP-Glycosyltransferase/glycogen phosphorylase"/>
    <property type="match status" value="1"/>
</dbReference>
<dbReference type="GO" id="GO:0043541">
    <property type="term" value="C:UDP-N-acetylglucosamine transferase complex"/>
    <property type="evidence" value="ECO:0007669"/>
    <property type="project" value="TreeGrafter"/>
</dbReference>
<evidence type="ECO:0000259" key="1">
    <source>
        <dbReference type="Pfam" id="PF04101"/>
    </source>
</evidence>
<dbReference type="GO" id="GO:0016758">
    <property type="term" value="F:hexosyltransferase activity"/>
    <property type="evidence" value="ECO:0007669"/>
    <property type="project" value="InterPro"/>
</dbReference>
<dbReference type="AlphaFoldDB" id="A0A0H5R5M5"/>
<dbReference type="Gene3D" id="3.40.50.2000">
    <property type="entry name" value="Glycogen Phosphorylase B"/>
    <property type="match status" value="1"/>
</dbReference>
<organism evidence="2">
    <name type="scientific">Spongospora subterranea</name>
    <dbReference type="NCBI Taxonomy" id="70186"/>
    <lineage>
        <taxon>Eukaryota</taxon>
        <taxon>Sar</taxon>
        <taxon>Rhizaria</taxon>
        <taxon>Endomyxa</taxon>
        <taxon>Phytomyxea</taxon>
        <taxon>Plasmodiophorida</taxon>
        <taxon>Plasmodiophoridae</taxon>
        <taxon>Spongospora</taxon>
    </lineage>
</organism>
<dbReference type="EMBL" id="HACM01009018">
    <property type="protein sequence ID" value="CRZ09460.1"/>
    <property type="molecule type" value="Transcribed_RNA"/>
</dbReference>
<proteinExistence type="predicted"/>
<name>A0A0H5R5M5_9EUKA</name>
<dbReference type="InterPro" id="IPR007235">
    <property type="entry name" value="Glyco_trans_28_C"/>
</dbReference>
<dbReference type="Pfam" id="PF04101">
    <property type="entry name" value="Glyco_tran_28_C"/>
    <property type="match status" value="1"/>
</dbReference>
<feature type="domain" description="Glycosyl transferase family 28 C-terminal" evidence="1">
    <location>
        <begin position="39"/>
        <end position="158"/>
    </location>
</feature>